<accession>A0ABS6H0N5</accession>
<evidence type="ECO:0008006" key="3">
    <source>
        <dbReference type="Google" id="ProtNLM"/>
    </source>
</evidence>
<name>A0ABS6H0N5_9PROT</name>
<sequence>MPDGLALKDQAPSPTATAAQNAPLLAVMREALRHAAGRVVLRVPPMVPHRRRVALALLQEGALVAGGVVTEGAQHDLLLIGAEAGRAARLRALLDRLLGGPLTSAWSLERDAAALLDYAAGAEAGSARAAGRAPDLAGLDVWLRNLSLAQVARRATGMRLDASGIAARPAFLRLWIDRPALAGLLGGLGADGDVLEHAARSLASRLLIAIGDPLQRRELMGNSLPGPLHLPVPLAPFSGRGGDGGGAGRGGLVATMCLEVAADPAMLAARRAGLAAQGWELEIEGITATALRLMAIEALPVDWLRLSWSPALATAEVTEALRRVDPAKLILSGAEDRAALDWAARLGLRLVEGDAATALPAPLAAKLPNVLAGSMAQRPQPARPAA</sequence>
<dbReference type="EMBL" id="JAERQM010000001">
    <property type="protein sequence ID" value="MBU8542214.1"/>
    <property type="molecule type" value="Genomic_DNA"/>
</dbReference>
<gene>
    <name evidence="1" type="ORF">JJQ90_00770</name>
</gene>
<reference evidence="1 2" key="1">
    <citation type="submission" date="2021-01" db="EMBL/GenBank/DDBJ databases">
        <title>Roseomonas sp. nov, a bacterium isolated from an oil production mixture in Yumen Oilfield.</title>
        <authorList>
            <person name="Wu D."/>
        </authorList>
    </citation>
    <scope>NUCLEOTIDE SEQUENCE [LARGE SCALE GENOMIC DNA]</scope>
    <source>
        <strain evidence="1 2">ROY-5-3</strain>
    </source>
</reference>
<comment type="caution">
    <text evidence="1">The sequence shown here is derived from an EMBL/GenBank/DDBJ whole genome shotgun (WGS) entry which is preliminary data.</text>
</comment>
<dbReference type="RefSeq" id="WP_216872570.1">
    <property type="nucleotide sequence ID" value="NZ_JAERQM010000001.1"/>
</dbReference>
<dbReference type="Proteomes" id="UP000689967">
    <property type="component" value="Unassembled WGS sequence"/>
</dbReference>
<evidence type="ECO:0000313" key="2">
    <source>
        <dbReference type="Proteomes" id="UP000689967"/>
    </source>
</evidence>
<keyword evidence="2" id="KW-1185">Reference proteome</keyword>
<protein>
    <recommendedName>
        <fullName evidence="3">EAL domain-containing protein</fullName>
    </recommendedName>
</protein>
<proteinExistence type="predicted"/>
<organism evidence="1 2">
    <name type="scientific">Falsiroseomonas oleicola</name>
    <dbReference type="NCBI Taxonomy" id="2801474"/>
    <lineage>
        <taxon>Bacteria</taxon>
        <taxon>Pseudomonadati</taxon>
        <taxon>Pseudomonadota</taxon>
        <taxon>Alphaproteobacteria</taxon>
        <taxon>Acetobacterales</taxon>
        <taxon>Roseomonadaceae</taxon>
        <taxon>Falsiroseomonas</taxon>
    </lineage>
</organism>
<evidence type="ECO:0000313" key="1">
    <source>
        <dbReference type="EMBL" id="MBU8542214.1"/>
    </source>
</evidence>